<accession>A0AAF0ZYH6</accession>
<reference evidence="1" key="1">
    <citation type="submission" date="2023-08" db="EMBL/GenBank/DDBJ databases">
        <title>A de novo genome assembly of Solanum verrucosum Schlechtendal, a Mexican diploid species geographically isolated from the other diploid A-genome species in potato relatives.</title>
        <authorList>
            <person name="Hosaka K."/>
        </authorList>
    </citation>
    <scope>NUCLEOTIDE SEQUENCE</scope>
    <source>
        <tissue evidence="1">Young leaves</tissue>
    </source>
</reference>
<dbReference type="GO" id="GO:0008270">
    <property type="term" value="F:zinc ion binding"/>
    <property type="evidence" value="ECO:0007669"/>
    <property type="project" value="InterPro"/>
</dbReference>
<evidence type="ECO:0000313" key="1">
    <source>
        <dbReference type="EMBL" id="WMV53930.1"/>
    </source>
</evidence>
<proteinExistence type="predicted"/>
<dbReference type="InterPro" id="IPR036875">
    <property type="entry name" value="Znf_CCHC_sf"/>
</dbReference>
<keyword evidence="2" id="KW-1185">Reference proteome</keyword>
<sequence length="59" mass="6911">MKKKNQFNKPENQIQKSKGPCFVFGKVGHRAAKCYQRKGRTQSRKDKVMSKLTLLRVMK</sequence>
<gene>
    <name evidence="1" type="ORF">MTR67_047315</name>
</gene>
<dbReference type="AlphaFoldDB" id="A0AAF0ZYH6"/>
<protein>
    <submittedName>
        <fullName evidence="1">Uncharacterized protein</fullName>
    </submittedName>
</protein>
<evidence type="ECO:0000313" key="2">
    <source>
        <dbReference type="Proteomes" id="UP001234989"/>
    </source>
</evidence>
<dbReference type="EMBL" id="CP133622">
    <property type="protein sequence ID" value="WMV53930.1"/>
    <property type="molecule type" value="Genomic_DNA"/>
</dbReference>
<dbReference type="Proteomes" id="UP001234989">
    <property type="component" value="Chromosome 11"/>
</dbReference>
<dbReference type="SUPFAM" id="SSF57756">
    <property type="entry name" value="Retrovirus zinc finger-like domains"/>
    <property type="match status" value="1"/>
</dbReference>
<name>A0AAF0ZYH6_SOLVR</name>
<dbReference type="GO" id="GO:0003676">
    <property type="term" value="F:nucleic acid binding"/>
    <property type="evidence" value="ECO:0007669"/>
    <property type="project" value="InterPro"/>
</dbReference>
<organism evidence="1 2">
    <name type="scientific">Solanum verrucosum</name>
    <dbReference type="NCBI Taxonomy" id="315347"/>
    <lineage>
        <taxon>Eukaryota</taxon>
        <taxon>Viridiplantae</taxon>
        <taxon>Streptophyta</taxon>
        <taxon>Embryophyta</taxon>
        <taxon>Tracheophyta</taxon>
        <taxon>Spermatophyta</taxon>
        <taxon>Magnoliopsida</taxon>
        <taxon>eudicotyledons</taxon>
        <taxon>Gunneridae</taxon>
        <taxon>Pentapetalae</taxon>
        <taxon>asterids</taxon>
        <taxon>lamiids</taxon>
        <taxon>Solanales</taxon>
        <taxon>Solanaceae</taxon>
        <taxon>Solanoideae</taxon>
        <taxon>Solaneae</taxon>
        <taxon>Solanum</taxon>
    </lineage>
</organism>